<name>A0A6A6AXQ2_9PEZI</name>
<feature type="compositionally biased region" description="Basic and acidic residues" evidence="1">
    <location>
        <begin position="85"/>
        <end position="95"/>
    </location>
</feature>
<organism evidence="2 3">
    <name type="scientific">Aplosporella prunicola CBS 121167</name>
    <dbReference type="NCBI Taxonomy" id="1176127"/>
    <lineage>
        <taxon>Eukaryota</taxon>
        <taxon>Fungi</taxon>
        <taxon>Dikarya</taxon>
        <taxon>Ascomycota</taxon>
        <taxon>Pezizomycotina</taxon>
        <taxon>Dothideomycetes</taxon>
        <taxon>Dothideomycetes incertae sedis</taxon>
        <taxon>Botryosphaeriales</taxon>
        <taxon>Aplosporellaceae</taxon>
        <taxon>Aplosporella</taxon>
    </lineage>
</organism>
<proteinExistence type="predicted"/>
<dbReference type="AlphaFoldDB" id="A0A6A6AXQ2"/>
<accession>A0A6A6AXQ2</accession>
<evidence type="ECO:0000313" key="2">
    <source>
        <dbReference type="EMBL" id="KAF2135341.1"/>
    </source>
</evidence>
<feature type="region of interest" description="Disordered" evidence="1">
    <location>
        <begin position="1"/>
        <end position="95"/>
    </location>
</feature>
<dbReference type="GeneID" id="54299032"/>
<dbReference type="RefSeq" id="XP_033391060.1">
    <property type="nucleotide sequence ID" value="XM_033541536.1"/>
</dbReference>
<reference evidence="2" key="1">
    <citation type="journal article" date="2020" name="Stud. Mycol.">
        <title>101 Dothideomycetes genomes: a test case for predicting lifestyles and emergence of pathogens.</title>
        <authorList>
            <person name="Haridas S."/>
            <person name="Albert R."/>
            <person name="Binder M."/>
            <person name="Bloem J."/>
            <person name="Labutti K."/>
            <person name="Salamov A."/>
            <person name="Andreopoulos B."/>
            <person name="Baker S."/>
            <person name="Barry K."/>
            <person name="Bills G."/>
            <person name="Bluhm B."/>
            <person name="Cannon C."/>
            <person name="Castanera R."/>
            <person name="Culley D."/>
            <person name="Daum C."/>
            <person name="Ezra D."/>
            <person name="Gonzalez J."/>
            <person name="Henrissat B."/>
            <person name="Kuo A."/>
            <person name="Liang C."/>
            <person name="Lipzen A."/>
            <person name="Lutzoni F."/>
            <person name="Magnuson J."/>
            <person name="Mondo S."/>
            <person name="Nolan M."/>
            <person name="Ohm R."/>
            <person name="Pangilinan J."/>
            <person name="Park H.-J."/>
            <person name="Ramirez L."/>
            <person name="Alfaro M."/>
            <person name="Sun H."/>
            <person name="Tritt A."/>
            <person name="Yoshinaga Y."/>
            <person name="Zwiers L.-H."/>
            <person name="Turgeon B."/>
            <person name="Goodwin S."/>
            <person name="Spatafora J."/>
            <person name="Crous P."/>
            <person name="Grigoriev I."/>
        </authorList>
    </citation>
    <scope>NUCLEOTIDE SEQUENCE</scope>
    <source>
        <strain evidence="2">CBS 121167</strain>
    </source>
</reference>
<dbReference type="Proteomes" id="UP000799438">
    <property type="component" value="Unassembled WGS sequence"/>
</dbReference>
<protein>
    <submittedName>
        <fullName evidence="2">Uncharacterized protein</fullName>
    </submittedName>
</protein>
<feature type="compositionally biased region" description="Polar residues" evidence="1">
    <location>
        <begin position="13"/>
        <end position="30"/>
    </location>
</feature>
<evidence type="ECO:0000256" key="1">
    <source>
        <dbReference type="SAM" id="MobiDB-lite"/>
    </source>
</evidence>
<gene>
    <name evidence="2" type="ORF">K452DRAFT_293294</name>
</gene>
<evidence type="ECO:0000313" key="3">
    <source>
        <dbReference type="Proteomes" id="UP000799438"/>
    </source>
</evidence>
<dbReference type="EMBL" id="ML995597">
    <property type="protein sequence ID" value="KAF2135341.1"/>
    <property type="molecule type" value="Genomic_DNA"/>
</dbReference>
<feature type="compositionally biased region" description="Basic and acidic residues" evidence="1">
    <location>
        <begin position="39"/>
        <end position="56"/>
    </location>
</feature>
<sequence>MTDNRRQVWLEGQASTAATSTCTHNPSTNPRPAPHSRAGKLEGRARRDQGQEREAAENQPRPAQLASESQATAKPCEAQPSLKAGDGRRRADRGC</sequence>
<keyword evidence="3" id="KW-1185">Reference proteome</keyword>